<protein>
    <submittedName>
        <fullName evidence="1">Uncharacterized protein</fullName>
    </submittedName>
</protein>
<organism evidence="1 2">
    <name type="scientific">Phoenicibacter congonensis</name>
    <dbReference type="NCBI Taxonomy" id="1944646"/>
    <lineage>
        <taxon>Bacteria</taxon>
        <taxon>Bacillati</taxon>
        <taxon>Actinomycetota</taxon>
        <taxon>Coriobacteriia</taxon>
        <taxon>Eggerthellales</taxon>
        <taxon>Eggerthellaceae</taxon>
        <taxon>Phoenicibacter</taxon>
    </lineage>
</organism>
<evidence type="ECO:0000313" key="1">
    <source>
        <dbReference type="EMBL" id="MDO4841636.1"/>
    </source>
</evidence>
<reference evidence="1" key="1">
    <citation type="submission" date="2023-07" db="EMBL/GenBank/DDBJ databases">
        <title>Between Cages and Wild: Unraveling the Impact of Captivity on Animal Microbiomes and Antimicrobial Resistance.</title>
        <authorList>
            <person name="Schmartz G.P."/>
            <person name="Rehner J."/>
            <person name="Schuff M.J."/>
            <person name="Becker S.L."/>
            <person name="Kravczyk M."/>
            <person name="Gurevich A."/>
            <person name="Francke R."/>
            <person name="Mueller R."/>
            <person name="Keller V."/>
            <person name="Keller A."/>
        </authorList>
    </citation>
    <scope>NUCLEOTIDE SEQUENCE</scope>
    <source>
        <strain evidence="1">S12M_St_49</strain>
    </source>
</reference>
<name>A0AA43RIT7_9ACTN</name>
<gene>
    <name evidence="1" type="ORF">Q3982_03050</name>
</gene>
<evidence type="ECO:0000313" key="2">
    <source>
        <dbReference type="Proteomes" id="UP001168575"/>
    </source>
</evidence>
<comment type="caution">
    <text evidence="1">The sequence shown here is derived from an EMBL/GenBank/DDBJ whole genome shotgun (WGS) entry which is preliminary data.</text>
</comment>
<dbReference type="EMBL" id="JAUMVS010000035">
    <property type="protein sequence ID" value="MDO4841636.1"/>
    <property type="molecule type" value="Genomic_DNA"/>
</dbReference>
<dbReference type="AlphaFoldDB" id="A0AA43RIT7"/>
<sequence>MRIWHDASYLTDKDKLMIDRGLARKGYHSLRFSFVYTPEEREQNRQMSMMSHSMSPERWHQICVQDAVRRSDAMHQVMEEISKQFVCDQYEKEQRLQYDDPAWELFFWCNSFNNTFRGSGLTDRDYSYFTLTFNSQHDLDKQDEIRCKVLELLESKYADWPNLDIANQHRAFPDEPKIQAAVKAALPIVLNYPCQYGNMTGKVVQTTGGYFFKKKYARKYGYRLDDLDLLEIAWSMPKVESMLEVCHP</sequence>
<keyword evidence="2" id="KW-1185">Reference proteome</keyword>
<accession>A0AA43RIT7</accession>
<dbReference type="Proteomes" id="UP001168575">
    <property type="component" value="Unassembled WGS sequence"/>
</dbReference>
<proteinExistence type="predicted"/>